<comment type="similarity">
    <text evidence="1">Belongs to the universal stress protein A family.</text>
</comment>
<reference evidence="3 4" key="1">
    <citation type="submission" date="2019-12" db="EMBL/GenBank/DDBJ databases">
        <title>Isolation and characterization of three novel carbon monoxide-oxidizing members of Halobacteria from salione crusts and soils.</title>
        <authorList>
            <person name="Myers M.R."/>
            <person name="King G.M."/>
        </authorList>
    </citation>
    <scope>NUCLEOTIDE SEQUENCE [LARGE SCALE GENOMIC DNA]</scope>
    <source>
        <strain evidence="3 4">PCN9</strain>
    </source>
</reference>
<organism evidence="3 4">
    <name type="scientific">Halobacterium bonnevillei</name>
    <dbReference type="NCBI Taxonomy" id="2692200"/>
    <lineage>
        <taxon>Archaea</taxon>
        <taxon>Methanobacteriati</taxon>
        <taxon>Methanobacteriota</taxon>
        <taxon>Stenosarchaea group</taxon>
        <taxon>Halobacteria</taxon>
        <taxon>Halobacteriales</taxon>
        <taxon>Halobacteriaceae</taxon>
        <taxon>Halobacterium</taxon>
    </lineage>
</organism>
<dbReference type="PANTHER" id="PTHR46268">
    <property type="entry name" value="STRESS RESPONSE PROTEIN NHAX"/>
    <property type="match status" value="1"/>
</dbReference>
<accession>A0A6B0SBY0</accession>
<dbReference type="Gene3D" id="3.40.50.620">
    <property type="entry name" value="HUPs"/>
    <property type="match status" value="1"/>
</dbReference>
<dbReference type="RefSeq" id="WP_159524761.1">
    <property type="nucleotide sequence ID" value="NZ_WUUU01000001.1"/>
</dbReference>
<sequence length="189" mass="20094">MPAFPNEQHAASTTLNRLTMPLTRVQHRDRYSSDAVVRQEFGLSGLDELEDVTINHYGPGATQAITSVLVPVAGGPHSGAAVALADTIAAEWGAALTLLTVIPETSTDADARAASERLDEYTDTVSESPVETAVVRSGDVVATIVQESNAHELLVIGASERSLFKRLFRGSLPSTLGRETRAPIFVVSQ</sequence>
<dbReference type="InterPro" id="IPR014729">
    <property type="entry name" value="Rossmann-like_a/b/a_fold"/>
</dbReference>
<evidence type="ECO:0000256" key="1">
    <source>
        <dbReference type="ARBA" id="ARBA00008791"/>
    </source>
</evidence>
<evidence type="ECO:0000313" key="4">
    <source>
        <dbReference type="Proteomes" id="UP000471521"/>
    </source>
</evidence>
<dbReference type="Pfam" id="PF00582">
    <property type="entry name" value="Usp"/>
    <property type="match status" value="1"/>
</dbReference>
<evidence type="ECO:0000313" key="3">
    <source>
        <dbReference type="EMBL" id="MXR19164.1"/>
    </source>
</evidence>
<dbReference type="CDD" id="cd00293">
    <property type="entry name" value="USP-like"/>
    <property type="match status" value="1"/>
</dbReference>
<keyword evidence="4" id="KW-1185">Reference proteome</keyword>
<comment type="caution">
    <text evidence="3">The sequence shown here is derived from an EMBL/GenBank/DDBJ whole genome shotgun (WGS) entry which is preliminary data.</text>
</comment>
<proteinExistence type="inferred from homology"/>
<dbReference type="SUPFAM" id="SSF52402">
    <property type="entry name" value="Adenine nucleotide alpha hydrolases-like"/>
    <property type="match status" value="1"/>
</dbReference>
<protein>
    <submittedName>
        <fullName evidence="3">Universal stress protein</fullName>
    </submittedName>
</protein>
<gene>
    <name evidence="3" type="ORF">GRX66_00570</name>
</gene>
<dbReference type="AlphaFoldDB" id="A0A6B0SBY0"/>
<dbReference type="Proteomes" id="UP000471521">
    <property type="component" value="Unassembled WGS sequence"/>
</dbReference>
<dbReference type="InterPro" id="IPR006016">
    <property type="entry name" value="UspA"/>
</dbReference>
<evidence type="ECO:0000259" key="2">
    <source>
        <dbReference type="Pfam" id="PF00582"/>
    </source>
</evidence>
<feature type="domain" description="UspA" evidence="2">
    <location>
        <begin position="67"/>
        <end position="187"/>
    </location>
</feature>
<dbReference type="EMBL" id="WUUU01000001">
    <property type="protein sequence ID" value="MXR19164.1"/>
    <property type="molecule type" value="Genomic_DNA"/>
</dbReference>
<dbReference type="OrthoDB" id="43026at2157"/>
<dbReference type="PANTHER" id="PTHR46268:SF6">
    <property type="entry name" value="UNIVERSAL STRESS PROTEIN UP12"/>
    <property type="match status" value="1"/>
</dbReference>
<name>A0A6B0SBY0_9EURY</name>